<dbReference type="Gene3D" id="3.30.230.70">
    <property type="entry name" value="GHMP Kinase, N-terminal domain"/>
    <property type="match status" value="1"/>
</dbReference>
<dbReference type="SUPFAM" id="SSF55666">
    <property type="entry name" value="Ribonuclease PH domain 2-like"/>
    <property type="match status" value="1"/>
</dbReference>
<dbReference type="GO" id="GO:0016075">
    <property type="term" value="P:rRNA catabolic process"/>
    <property type="evidence" value="ECO:0007669"/>
    <property type="project" value="TreeGrafter"/>
</dbReference>
<dbReference type="InterPro" id="IPR001247">
    <property type="entry name" value="ExoRNase_PH_dom1"/>
</dbReference>
<dbReference type="InterPro" id="IPR036345">
    <property type="entry name" value="ExoRNase_PH_dom2_sf"/>
</dbReference>
<dbReference type="PANTHER" id="PTHR11953">
    <property type="entry name" value="EXOSOME COMPLEX COMPONENT"/>
    <property type="match status" value="1"/>
</dbReference>
<dbReference type="GO" id="GO:0003723">
    <property type="term" value="F:RNA binding"/>
    <property type="evidence" value="ECO:0007669"/>
    <property type="project" value="TreeGrafter"/>
</dbReference>
<dbReference type="SUPFAM" id="SSF54211">
    <property type="entry name" value="Ribosomal protein S5 domain 2-like"/>
    <property type="match status" value="1"/>
</dbReference>
<evidence type="ECO:0000256" key="4">
    <source>
        <dbReference type="ARBA" id="ARBA00022835"/>
    </source>
</evidence>
<dbReference type="GO" id="GO:0000176">
    <property type="term" value="C:nuclear exosome (RNase complex)"/>
    <property type="evidence" value="ECO:0007669"/>
    <property type="project" value="TreeGrafter"/>
</dbReference>
<evidence type="ECO:0000313" key="8">
    <source>
        <dbReference type="EMBL" id="CAB3410956.1"/>
    </source>
</evidence>
<dbReference type="GO" id="GO:0006364">
    <property type="term" value="P:rRNA processing"/>
    <property type="evidence" value="ECO:0007669"/>
    <property type="project" value="UniProtKB-KW"/>
</dbReference>
<evidence type="ECO:0000256" key="2">
    <source>
        <dbReference type="ARBA" id="ARBA00006678"/>
    </source>
</evidence>
<keyword evidence="3" id="KW-0698">rRNA processing</keyword>
<evidence type="ECO:0000259" key="7">
    <source>
        <dbReference type="Pfam" id="PF03725"/>
    </source>
</evidence>
<dbReference type="CDD" id="cd11372">
    <property type="entry name" value="RNase_PH_RRP46"/>
    <property type="match status" value="1"/>
</dbReference>
<dbReference type="Proteomes" id="UP000494206">
    <property type="component" value="Unassembled WGS sequence"/>
</dbReference>
<feature type="domain" description="Exoribonuclease phosphorolytic" evidence="6">
    <location>
        <begin position="6"/>
        <end position="123"/>
    </location>
</feature>
<dbReference type="InterPro" id="IPR050080">
    <property type="entry name" value="RNase_PH"/>
</dbReference>
<comment type="caution">
    <text evidence="8">The sequence shown here is derived from an EMBL/GenBank/DDBJ whole genome shotgun (WGS) entry which is preliminary data.</text>
</comment>
<protein>
    <submittedName>
        <fullName evidence="8">Uncharacterized protein</fullName>
    </submittedName>
</protein>
<keyword evidence="9" id="KW-1185">Reference proteome</keyword>
<keyword evidence="4" id="KW-0271">Exosome</keyword>
<dbReference type="PANTHER" id="PTHR11953:SF1">
    <property type="entry name" value="EXOSOME COMPLEX COMPONENT RRP46"/>
    <property type="match status" value="1"/>
</dbReference>
<evidence type="ECO:0000256" key="3">
    <source>
        <dbReference type="ARBA" id="ARBA00022552"/>
    </source>
</evidence>
<gene>
    <name evidence="8" type="ORF">CBOVIS_LOCUS12399</name>
</gene>
<evidence type="ECO:0000256" key="5">
    <source>
        <dbReference type="ARBA" id="ARBA00023242"/>
    </source>
</evidence>
<reference evidence="8 9" key="1">
    <citation type="submission" date="2020-04" db="EMBL/GenBank/DDBJ databases">
        <authorList>
            <person name="Laetsch R D."/>
            <person name="Stevens L."/>
            <person name="Kumar S."/>
            <person name="Blaxter L. M."/>
        </authorList>
    </citation>
    <scope>NUCLEOTIDE SEQUENCE [LARGE SCALE GENOMIC DNA]</scope>
</reference>
<dbReference type="AlphaFoldDB" id="A0A8S1FAR6"/>
<dbReference type="Pfam" id="PF03725">
    <property type="entry name" value="RNase_PH_C"/>
    <property type="match status" value="1"/>
</dbReference>
<feature type="domain" description="Exoribonuclease phosphorolytic" evidence="7">
    <location>
        <begin position="127"/>
        <end position="192"/>
    </location>
</feature>
<dbReference type="GO" id="GO:0034475">
    <property type="term" value="P:U4 snRNA 3'-end processing"/>
    <property type="evidence" value="ECO:0007669"/>
    <property type="project" value="TreeGrafter"/>
</dbReference>
<dbReference type="Pfam" id="PF01138">
    <property type="entry name" value="RNase_PH"/>
    <property type="match status" value="1"/>
</dbReference>
<keyword evidence="5" id="KW-0539">Nucleus</keyword>
<name>A0A8S1FAR6_9PELO</name>
<accession>A0A8S1FAR6</accession>
<dbReference type="GO" id="GO:0005730">
    <property type="term" value="C:nucleolus"/>
    <property type="evidence" value="ECO:0007669"/>
    <property type="project" value="TreeGrafter"/>
</dbReference>
<comment type="similarity">
    <text evidence="2">Belongs to the RNase PH family.</text>
</comment>
<dbReference type="GO" id="GO:0071051">
    <property type="term" value="P:poly(A)-dependent snoRNA 3'-end processing"/>
    <property type="evidence" value="ECO:0007669"/>
    <property type="project" value="TreeGrafter"/>
</dbReference>
<dbReference type="EMBL" id="CADEPM010000012">
    <property type="protein sequence ID" value="CAB3410956.1"/>
    <property type="molecule type" value="Genomic_DNA"/>
</dbReference>
<organism evidence="8 9">
    <name type="scientific">Caenorhabditis bovis</name>
    <dbReference type="NCBI Taxonomy" id="2654633"/>
    <lineage>
        <taxon>Eukaryota</taxon>
        <taxon>Metazoa</taxon>
        <taxon>Ecdysozoa</taxon>
        <taxon>Nematoda</taxon>
        <taxon>Chromadorea</taxon>
        <taxon>Rhabditida</taxon>
        <taxon>Rhabditina</taxon>
        <taxon>Rhabditomorpha</taxon>
        <taxon>Rhabditoidea</taxon>
        <taxon>Rhabditidae</taxon>
        <taxon>Peloderinae</taxon>
        <taxon>Caenorhabditis</taxon>
    </lineage>
</organism>
<evidence type="ECO:0000259" key="6">
    <source>
        <dbReference type="Pfam" id="PF01138"/>
    </source>
</evidence>
<proteinExistence type="inferred from homology"/>
<dbReference type="InterPro" id="IPR027408">
    <property type="entry name" value="PNPase/RNase_PH_dom_sf"/>
</dbReference>
<comment type="subcellular location">
    <subcellularLocation>
        <location evidence="1">Nucleus</location>
    </subcellularLocation>
</comment>
<dbReference type="OrthoDB" id="27298at2759"/>
<dbReference type="GO" id="GO:0071028">
    <property type="term" value="P:nuclear mRNA surveillance"/>
    <property type="evidence" value="ECO:0007669"/>
    <property type="project" value="TreeGrafter"/>
</dbReference>
<sequence length="215" mass="23244">MSQPRLREMRCEVSFLKNADGGCSYSQGSTAVWASCSGPGDVHVSRSNEECMTVDVSFRGNYGDNKFHPLNNIITSTVSRVINLELFPHTCLVITVHGLQDDGSMGAAALNATCFALLDNGIPFKSIFCGVVVVRVNGALIVDPTLKQEKSSDAQILFSIIPSSKNVPEVCGMDSVGSLTVEELDAAWQLASASASNIFEFYRSTMKKKHSIDQQ</sequence>
<dbReference type="GO" id="GO:0000177">
    <property type="term" value="C:cytoplasmic exosome (RNase complex)"/>
    <property type="evidence" value="ECO:0007669"/>
    <property type="project" value="TreeGrafter"/>
</dbReference>
<evidence type="ECO:0000313" key="9">
    <source>
        <dbReference type="Proteomes" id="UP000494206"/>
    </source>
</evidence>
<evidence type="ECO:0000256" key="1">
    <source>
        <dbReference type="ARBA" id="ARBA00004123"/>
    </source>
</evidence>
<dbReference type="InterPro" id="IPR015847">
    <property type="entry name" value="ExoRNase_PH_dom2"/>
</dbReference>
<dbReference type="InterPro" id="IPR020568">
    <property type="entry name" value="Ribosomal_Su5_D2-typ_SF"/>
</dbReference>